<reference evidence="2 3" key="1">
    <citation type="journal article" date="2021" name="Elife">
        <title>Chloroplast acquisition without the gene transfer in kleptoplastic sea slugs, Plakobranchus ocellatus.</title>
        <authorList>
            <person name="Maeda T."/>
            <person name="Takahashi S."/>
            <person name="Yoshida T."/>
            <person name="Shimamura S."/>
            <person name="Takaki Y."/>
            <person name="Nagai Y."/>
            <person name="Toyoda A."/>
            <person name="Suzuki Y."/>
            <person name="Arimoto A."/>
            <person name="Ishii H."/>
            <person name="Satoh N."/>
            <person name="Nishiyama T."/>
            <person name="Hasebe M."/>
            <person name="Maruyama T."/>
            <person name="Minagawa J."/>
            <person name="Obokata J."/>
            <person name="Shigenobu S."/>
        </authorList>
    </citation>
    <scope>NUCLEOTIDE SEQUENCE [LARGE SCALE GENOMIC DNA]</scope>
</reference>
<evidence type="ECO:0000313" key="3">
    <source>
        <dbReference type="Proteomes" id="UP000735302"/>
    </source>
</evidence>
<dbReference type="AlphaFoldDB" id="A0AAV3YM19"/>
<protein>
    <submittedName>
        <fullName evidence="2">Reverse transcriptase</fullName>
    </submittedName>
</protein>
<organism evidence="2 3">
    <name type="scientific">Plakobranchus ocellatus</name>
    <dbReference type="NCBI Taxonomy" id="259542"/>
    <lineage>
        <taxon>Eukaryota</taxon>
        <taxon>Metazoa</taxon>
        <taxon>Spiralia</taxon>
        <taxon>Lophotrochozoa</taxon>
        <taxon>Mollusca</taxon>
        <taxon>Gastropoda</taxon>
        <taxon>Heterobranchia</taxon>
        <taxon>Euthyneura</taxon>
        <taxon>Panpulmonata</taxon>
        <taxon>Sacoglossa</taxon>
        <taxon>Placobranchoidea</taxon>
        <taxon>Plakobranchidae</taxon>
        <taxon>Plakobranchus</taxon>
    </lineage>
</organism>
<feature type="region of interest" description="Disordered" evidence="1">
    <location>
        <begin position="25"/>
        <end position="46"/>
    </location>
</feature>
<keyword evidence="2" id="KW-0808">Transferase</keyword>
<keyword evidence="3" id="KW-1185">Reference proteome</keyword>
<sequence>MLYLCRTLSTEKGMKIHRTEMKCLDNSKDQQQRSVQADQMSGNHGQIQNHITREIHASDPDEEFRQILNAKSQKIAMGCMYAQHPQYCSSYVWKLSSEQQREVRVQQSLAVDVTCRP</sequence>
<keyword evidence="2" id="KW-0695">RNA-directed DNA polymerase</keyword>
<dbReference type="Proteomes" id="UP000735302">
    <property type="component" value="Unassembled WGS sequence"/>
</dbReference>
<keyword evidence="2" id="KW-0548">Nucleotidyltransferase</keyword>
<evidence type="ECO:0000256" key="1">
    <source>
        <dbReference type="SAM" id="MobiDB-lite"/>
    </source>
</evidence>
<evidence type="ECO:0000313" key="2">
    <source>
        <dbReference type="EMBL" id="GFN83108.1"/>
    </source>
</evidence>
<accession>A0AAV3YM19</accession>
<dbReference type="EMBL" id="BLXT01001094">
    <property type="protein sequence ID" value="GFN83108.1"/>
    <property type="molecule type" value="Genomic_DNA"/>
</dbReference>
<comment type="caution">
    <text evidence="2">The sequence shown here is derived from an EMBL/GenBank/DDBJ whole genome shotgun (WGS) entry which is preliminary data.</text>
</comment>
<name>A0AAV3YM19_9GAST</name>
<dbReference type="GO" id="GO:0003964">
    <property type="term" value="F:RNA-directed DNA polymerase activity"/>
    <property type="evidence" value="ECO:0007669"/>
    <property type="project" value="UniProtKB-KW"/>
</dbReference>
<gene>
    <name evidence="2" type="ORF">PoB_000961400</name>
</gene>
<feature type="compositionally biased region" description="Polar residues" evidence="1">
    <location>
        <begin position="32"/>
        <end position="46"/>
    </location>
</feature>
<proteinExistence type="predicted"/>